<keyword evidence="12" id="KW-0807">Transducer</keyword>
<evidence type="ECO:0000256" key="9">
    <source>
        <dbReference type="ARBA" id="ARBA00023136"/>
    </source>
</evidence>
<evidence type="ECO:0008006" key="23">
    <source>
        <dbReference type="Google" id="ProtNLM"/>
    </source>
</evidence>
<dbReference type="Gene3D" id="2.60.220.50">
    <property type="match status" value="1"/>
</dbReference>
<dbReference type="GO" id="GO:0004930">
    <property type="term" value="F:G protein-coupled receptor activity"/>
    <property type="evidence" value="ECO:0007669"/>
    <property type="project" value="UniProtKB-KW"/>
</dbReference>
<feature type="compositionally biased region" description="Polar residues" evidence="14">
    <location>
        <begin position="1124"/>
        <end position="1142"/>
    </location>
</feature>
<dbReference type="PANTHER" id="PTHR45930:SF4">
    <property type="entry name" value="ADHESION G PROTEIN-COUPLED RECEPTOR A3"/>
    <property type="match status" value="1"/>
</dbReference>
<dbReference type="SUPFAM" id="SSF52058">
    <property type="entry name" value="L domain-like"/>
    <property type="match status" value="1"/>
</dbReference>
<feature type="transmembrane region" description="Helical" evidence="15">
    <location>
        <begin position="753"/>
        <end position="775"/>
    </location>
</feature>
<dbReference type="GO" id="GO:0007166">
    <property type="term" value="P:cell surface receptor signaling pathway"/>
    <property type="evidence" value="ECO:0007669"/>
    <property type="project" value="InterPro"/>
</dbReference>
<evidence type="ECO:0000313" key="21">
    <source>
        <dbReference type="EnsemblMetazoa" id="XP_038070996.1"/>
    </source>
</evidence>
<dbReference type="InterPro" id="IPR046338">
    <property type="entry name" value="GAIN_dom_sf"/>
</dbReference>
<dbReference type="EnsemblMetazoa" id="XM_038215068.1">
    <property type="protein sequence ID" value="XP_038070996.1"/>
    <property type="gene ID" value="LOC119739926"/>
</dbReference>
<dbReference type="InterPro" id="IPR001879">
    <property type="entry name" value="GPCR_2_extracellular_dom"/>
</dbReference>
<evidence type="ECO:0000256" key="10">
    <source>
        <dbReference type="ARBA" id="ARBA00023157"/>
    </source>
</evidence>
<dbReference type="InterPro" id="IPR000483">
    <property type="entry name" value="Cys-rich_flank_reg_C"/>
</dbReference>
<feature type="transmembrane region" description="Helical" evidence="15">
    <location>
        <begin position="787"/>
        <end position="807"/>
    </location>
</feature>
<feature type="domain" description="G-protein coupled receptors family 2 profile 2" evidence="19">
    <location>
        <begin position="750"/>
        <end position="1037"/>
    </location>
</feature>
<dbReference type="PROSITE" id="PS50261">
    <property type="entry name" value="G_PROTEIN_RECEP_F2_4"/>
    <property type="match status" value="1"/>
</dbReference>
<comment type="subcellular location">
    <subcellularLocation>
        <location evidence="1">Membrane</location>
        <topology evidence="1">Multi-pass membrane protein</topology>
    </subcellularLocation>
</comment>
<dbReference type="Pfam" id="PF00002">
    <property type="entry name" value="7tm_2"/>
    <property type="match status" value="1"/>
</dbReference>
<dbReference type="SUPFAM" id="SSF48726">
    <property type="entry name" value="Immunoglobulin"/>
    <property type="match status" value="1"/>
</dbReference>
<accession>A0A914B3W3</accession>
<evidence type="ECO:0000259" key="18">
    <source>
        <dbReference type="PROSITE" id="PS50227"/>
    </source>
</evidence>
<dbReference type="Pfam" id="PF26588">
    <property type="entry name" value="GAIN_ADGRA3"/>
    <property type="match status" value="1"/>
</dbReference>
<keyword evidence="8" id="KW-0297">G-protein coupled receptor</keyword>
<evidence type="ECO:0000256" key="6">
    <source>
        <dbReference type="ARBA" id="ARBA00022737"/>
    </source>
</evidence>
<dbReference type="PANTHER" id="PTHR45930">
    <property type="entry name" value="G-PROTEIN COUPLED RECEPTOR 124-LIKE PROTEIN"/>
    <property type="match status" value="1"/>
</dbReference>
<dbReference type="Pfam" id="PF13855">
    <property type="entry name" value="LRR_8"/>
    <property type="match status" value="1"/>
</dbReference>
<dbReference type="InterPro" id="IPR036445">
    <property type="entry name" value="GPCR_2_extracell_dom_sf"/>
</dbReference>
<evidence type="ECO:0000256" key="1">
    <source>
        <dbReference type="ARBA" id="ARBA00004141"/>
    </source>
</evidence>
<keyword evidence="10" id="KW-1015">Disulfide bond</keyword>
<keyword evidence="22" id="KW-1185">Reference proteome</keyword>
<evidence type="ECO:0000256" key="5">
    <source>
        <dbReference type="ARBA" id="ARBA00022729"/>
    </source>
</evidence>
<keyword evidence="3" id="KW-0433">Leucine-rich repeat</keyword>
<dbReference type="RefSeq" id="XP_038070995.1">
    <property type="nucleotide sequence ID" value="XM_038215067.1"/>
</dbReference>
<dbReference type="Gene3D" id="2.60.40.10">
    <property type="entry name" value="Immunoglobulins"/>
    <property type="match status" value="1"/>
</dbReference>
<feature type="chain" id="PRO_5038324148" description="Adhesion G protein-coupled receptor A3-like" evidence="16">
    <location>
        <begin position="33"/>
        <end position="1417"/>
    </location>
</feature>
<evidence type="ECO:0000259" key="17">
    <source>
        <dbReference type="PROSITE" id="PS50221"/>
    </source>
</evidence>
<evidence type="ECO:0000256" key="3">
    <source>
        <dbReference type="ARBA" id="ARBA00022614"/>
    </source>
</evidence>
<evidence type="ECO:0000256" key="14">
    <source>
        <dbReference type="SAM" id="MobiDB-lite"/>
    </source>
</evidence>
<keyword evidence="11" id="KW-0675">Receptor</keyword>
<dbReference type="EnsemblMetazoa" id="XM_038215067.1">
    <property type="protein sequence ID" value="XP_038070995.1"/>
    <property type="gene ID" value="LOC119739926"/>
</dbReference>
<dbReference type="PROSITE" id="PS50221">
    <property type="entry name" value="GAIN_B"/>
    <property type="match status" value="1"/>
</dbReference>
<evidence type="ECO:0000313" key="22">
    <source>
        <dbReference type="Proteomes" id="UP000887568"/>
    </source>
</evidence>
<dbReference type="OrthoDB" id="10031018at2759"/>
<dbReference type="PROSITE" id="PS50835">
    <property type="entry name" value="IG_LIKE"/>
    <property type="match status" value="1"/>
</dbReference>
<dbReference type="SMART" id="SM00369">
    <property type="entry name" value="LRR_TYP"/>
    <property type="match status" value="4"/>
</dbReference>
<evidence type="ECO:0000256" key="4">
    <source>
        <dbReference type="ARBA" id="ARBA00022692"/>
    </source>
</evidence>
<feature type="transmembrane region" description="Helical" evidence="15">
    <location>
        <begin position="902"/>
        <end position="929"/>
    </location>
</feature>
<proteinExistence type="inferred from homology"/>
<name>A0A914B3W3_PATMI</name>
<dbReference type="SMART" id="SM00303">
    <property type="entry name" value="GPS"/>
    <property type="match status" value="1"/>
</dbReference>
<dbReference type="InterPro" id="IPR003591">
    <property type="entry name" value="Leu-rich_rpt_typical-subtyp"/>
</dbReference>
<dbReference type="InterPro" id="IPR017981">
    <property type="entry name" value="GPCR_2-like_7TM"/>
</dbReference>
<evidence type="ECO:0000256" key="12">
    <source>
        <dbReference type="ARBA" id="ARBA00023224"/>
    </source>
</evidence>
<dbReference type="InterPro" id="IPR007110">
    <property type="entry name" value="Ig-like_dom"/>
</dbReference>
<feature type="region of interest" description="Disordered" evidence="14">
    <location>
        <begin position="1086"/>
        <end position="1142"/>
    </location>
</feature>
<evidence type="ECO:0000259" key="19">
    <source>
        <dbReference type="PROSITE" id="PS50261"/>
    </source>
</evidence>
<dbReference type="InterPro" id="IPR013783">
    <property type="entry name" value="Ig-like_fold"/>
</dbReference>
<keyword evidence="6" id="KW-0677">Repeat</keyword>
<dbReference type="InterPro" id="IPR000832">
    <property type="entry name" value="GPCR_2_secretin-like"/>
</dbReference>
<evidence type="ECO:0000256" key="13">
    <source>
        <dbReference type="ARBA" id="ARBA00023319"/>
    </source>
</evidence>
<feature type="domain" description="Ig-like" evidence="20">
    <location>
        <begin position="250"/>
        <end position="349"/>
    </location>
</feature>
<keyword evidence="9 15" id="KW-0472">Membrane</keyword>
<dbReference type="InterPro" id="IPR036179">
    <property type="entry name" value="Ig-like_dom_sf"/>
</dbReference>
<dbReference type="Gene3D" id="1.20.1070.10">
    <property type="entry name" value="Rhodopsin 7-helix transmembrane proteins"/>
    <property type="match status" value="1"/>
</dbReference>
<evidence type="ECO:0000256" key="11">
    <source>
        <dbReference type="ARBA" id="ARBA00023170"/>
    </source>
</evidence>
<dbReference type="SMART" id="SM00082">
    <property type="entry name" value="LRRCT"/>
    <property type="match status" value="1"/>
</dbReference>
<feature type="compositionally biased region" description="Basic and acidic residues" evidence="14">
    <location>
        <begin position="1400"/>
        <end position="1417"/>
    </location>
</feature>
<feature type="signal peptide" evidence="16">
    <location>
        <begin position="1"/>
        <end position="32"/>
    </location>
</feature>
<keyword evidence="4 15" id="KW-0812">Transmembrane</keyword>
<dbReference type="InterPro" id="IPR051963">
    <property type="entry name" value="Adhesion_GPCR_A"/>
</dbReference>
<dbReference type="OMA" id="DETEEMH"/>
<feature type="transmembrane region" description="Helical" evidence="15">
    <location>
        <begin position="819"/>
        <end position="842"/>
    </location>
</feature>
<reference evidence="21" key="1">
    <citation type="submission" date="2022-11" db="UniProtKB">
        <authorList>
            <consortium name="EnsemblMetazoa"/>
        </authorList>
    </citation>
    <scope>IDENTIFICATION</scope>
</reference>
<dbReference type="GO" id="GO:0005886">
    <property type="term" value="C:plasma membrane"/>
    <property type="evidence" value="ECO:0007669"/>
    <property type="project" value="TreeGrafter"/>
</dbReference>
<feature type="compositionally biased region" description="Polar residues" evidence="14">
    <location>
        <begin position="1086"/>
        <end position="1112"/>
    </location>
</feature>
<feature type="region of interest" description="Disordered" evidence="14">
    <location>
        <begin position="1278"/>
        <end position="1417"/>
    </location>
</feature>
<evidence type="ECO:0000256" key="15">
    <source>
        <dbReference type="SAM" id="Phobius"/>
    </source>
</evidence>
<sequence length="1417" mass="155461">MTTASRWFRDGLRPANALCLLTFALLVISALGSLGVADACPSSCTCSLVSRKGGREGRSREGRRSSRREVVCSGRGLTVPIDPSTVPGDTVHLDLSNNQITSLRQNAFSGLSSLLQLNLSGNRISYIEPKSFDGLDQLEKLDLSRNRLGSVNNSMFVGLGSLEDLNISFNQISTIAAATFDRVQEIVYLDFASDYLVCDCQLKWIVRWMKDNKVRVADTTTCAFPQSMRGEKVRQLKRKELHCDWPLELPMFELEPENSQVVFKGDTIPIECQATYLEGANERIQWFKNGRPIQTNLTEGINITTAVLRDQARIRSTLLLYKIQMDSTSVWDIECRVTTSRGNKNKHVTVIILDNNDTKYCPATVTQDNRGTFNWPRTISGIGETIACPHGAGTSHMGSPTPAVATRKCNLNGVWAYQDTSRCEYANELTRRLESASLMSYGNSTMALPIGREIESSTSDPSAIRDKMDIVFIAQTLEKFSTLRNKELGRVMIDIASNLMEVSPDVLKESQSYTDEQSCSKIIQSLERLAEEVPRDRGQVFNHKAANIAMEVFNFDTDTFSGMACASFTTPNPTDPQEAGLQDFRCFMGNTNATSVRLKQSKAMVEASIQLPGSVVTKVMEDYFKLQFFVYKNSRLFPSVTNSSATAEDRGRRRVTSQVISSKIAGSSVRNISSPIILNFRTPGKGRDPVPGYWDFDLLSKGAWRSHGCTIMKQSGNTTTVHCNHLTNFALLMDVTSPGMINSASGIDLLHPAIYIGSLIFVVFVFMTMVSYICFNSNIRLKRKCRHSLMNMCFGFLNLVMFFAGGINRTDPPVLCRIVGIGIHYFSICCLLWIGIGVRNLYKGLTRKERTLPPGEAPPPPRPILRFYFVGWGIPMIVVGITAAAAANIGNYGGEQICWMDFNISLAACFGVAGLFVLVTCIMFVVIAVRVGCKPSEESKASRPSTEPDPQINVDSESVVTHRTGLSNVSSILDGEYTNLRQLQASVVLLFGFMATWTLAAMAITQKGFLAMLFSYLYGAAIALLGLFIFLYNCILRGDVMYNWRRTCGCTKSRNAYAVALSSSHPGSQAGSQVIPPGNGHVVQRCQSASSVDSNATNRSANTNQSNHSLKSGSRKTSKCNYVPSHTNTGTDASIDSSTQDTVTRPHMYEKVRGNGYAHRYHHKGRTRPKGYKHSRYSQIARDTSDAGAGPEVSNALQPTGYADSVSSGSVMARVPQVATNCIGLQPQAVSVSSMHSMPSGSAAVQPARPPWPMGKAPELHKLHPKSLPVVAAHNSNTSISKNLPANSQHAPHVMPLDRQEGAVLKRRSSREDSRRSSGKNKAAKSSKEMEENALQREEVPLLENRPSVSEPPSYDEVTAAKPLDSQVAEGPLENKDIEEVPVFDGAAVEMDSLSQTGQSDKDGSDKDGSDKRETSV</sequence>
<feature type="transmembrane region" description="Helical" evidence="15">
    <location>
        <begin position="867"/>
        <end position="890"/>
    </location>
</feature>
<dbReference type="Proteomes" id="UP000887568">
    <property type="component" value="Unplaced"/>
</dbReference>
<feature type="transmembrane region" description="Helical" evidence="15">
    <location>
        <begin position="987"/>
        <end position="1004"/>
    </location>
</feature>
<dbReference type="PROSITE" id="PS50227">
    <property type="entry name" value="G_PROTEIN_RECEP_F2_3"/>
    <property type="match status" value="1"/>
</dbReference>
<dbReference type="InterPro" id="IPR000203">
    <property type="entry name" value="GPS"/>
</dbReference>
<feature type="compositionally biased region" description="Polar residues" evidence="14">
    <location>
        <begin position="1278"/>
        <end position="1290"/>
    </location>
</feature>
<evidence type="ECO:0000256" key="2">
    <source>
        <dbReference type="ARBA" id="ARBA00007343"/>
    </source>
</evidence>
<dbReference type="SUPFAM" id="SSF111418">
    <property type="entry name" value="Hormone receptor domain"/>
    <property type="match status" value="1"/>
</dbReference>
<dbReference type="Gene3D" id="3.80.10.10">
    <property type="entry name" value="Ribonuclease Inhibitor"/>
    <property type="match status" value="2"/>
</dbReference>
<dbReference type="InterPro" id="IPR001611">
    <property type="entry name" value="Leu-rich_rpt"/>
</dbReference>
<dbReference type="RefSeq" id="XP_038070996.1">
    <property type="nucleotide sequence ID" value="XM_038215068.1"/>
</dbReference>
<evidence type="ECO:0000256" key="16">
    <source>
        <dbReference type="SAM" id="SignalP"/>
    </source>
</evidence>
<dbReference type="GeneID" id="119739926"/>
<keyword evidence="5 16" id="KW-0732">Signal</keyword>
<keyword evidence="7 15" id="KW-1133">Transmembrane helix</keyword>
<organism evidence="21 22">
    <name type="scientific">Patiria miniata</name>
    <name type="common">Bat star</name>
    <name type="synonym">Asterina miniata</name>
    <dbReference type="NCBI Taxonomy" id="46514"/>
    <lineage>
        <taxon>Eukaryota</taxon>
        <taxon>Metazoa</taxon>
        <taxon>Echinodermata</taxon>
        <taxon>Eleutherozoa</taxon>
        <taxon>Asterozoa</taxon>
        <taxon>Asteroidea</taxon>
        <taxon>Valvatacea</taxon>
        <taxon>Valvatida</taxon>
        <taxon>Asterinidae</taxon>
        <taxon>Patiria</taxon>
    </lineage>
</organism>
<evidence type="ECO:0000259" key="20">
    <source>
        <dbReference type="PROSITE" id="PS50835"/>
    </source>
</evidence>
<keyword evidence="13" id="KW-0393">Immunoglobulin domain</keyword>
<dbReference type="InterPro" id="IPR058808">
    <property type="entry name" value="GAIN_ADGRA2/3"/>
</dbReference>
<dbReference type="PROSITE" id="PS51450">
    <property type="entry name" value="LRR"/>
    <property type="match status" value="2"/>
</dbReference>
<protein>
    <recommendedName>
        <fullName evidence="23">Adhesion G protein-coupled receptor A3-like</fullName>
    </recommendedName>
</protein>
<comment type="similarity">
    <text evidence="2">Belongs to the G-protein coupled receptor 2 family. Adhesion G-protein coupled receptor (ADGR) subfamily.</text>
</comment>
<evidence type="ECO:0000256" key="8">
    <source>
        <dbReference type="ARBA" id="ARBA00023040"/>
    </source>
</evidence>
<evidence type="ECO:0000256" key="7">
    <source>
        <dbReference type="ARBA" id="ARBA00022989"/>
    </source>
</evidence>
<feature type="domain" description="GAIN-B" evidence="17">
    <location>
        <begin position="584"/>
        <end position="739"/>
    </location>
</feature>
<feature type="transmembrane region" description="Helical" evidence="15">
    <location>
        <begin position="1016"/>
        <end position="1036"/>
    </location>
</feature>
<feature type="compositionally biased region" description="Basic and acidic residues" evidence="14">
    <location>
        <begin position="1326"/>
        <end position="1340"/>
    </location>
</feature>
<dbReference type="InterPro" id="IPR032675">
    <property type="entry name" value="LRR_dom_sf"/>
</dbReference>
<dbReference type="InterPro" id="IPR057244">
    <property type="entry name" value="GAIN_B"/>
</dbReference>
<dbReference type="Pfam" id="PF01825">
    <property type="entry name" value="GPS"/>
    <property type="match status" value="1"/>
</dbReference>
<feature type="domain" description="G-protein coupled receptors family 2 profile 1" evidence="18">
    <location>
        <begin position="334"/>
        <end position="427"/>
    </location>
</feature>